<keyword evidence="2" id="KW-1185">Reference proteome</keyword>
<dbReference type="AlphaFoldDB" id="A0AAV4MGE2"/>
<proteinExistence type="predicted"/>
<comment type="caution">
    <text evidence="1">The sequence shown here is derived from an EMBL/GenBank/DDBJ whole genome shotgun (WGS) entry which is preliminary data.</text>
</comment>
<reference evidence="1 2" key="1">
    <citation type="submission" date="2021-06" db="EMBL/GenBank/DDBJ databases">
        <title>Caerostris extrusa draft genome.</title>
        <authorList>
            <person name="Kono N."/>
            <person name="Arakawa K."/>
        </authorList>
    </citation>
    <scope>NUCLEOTIDE SEQUENCE [LARGE SCALE GENOMIC DNA]</scope>
</reference>
<evidence type="ECO:0000313" key="1">
    <source>
        <dbReference type="EMBL" id="GIX71091.1"/>
    </source>
</evidence>
<dbReference type="Proteomes" id="UP001054945">
    <property type="component" value="Unassembled WGS sequence"/>
</dbReference>
<gene>
    <name evidence="1" type="ORF">CEXT_213961</name>
</gene>
<organism evidence="1 2">
    <name type="scientific">Caerostris extrusa</name>
    <name type="common">Bark spider</name>
    <name type="synonym">Caerostris bankana</name>
    <dbReference type="NCBI Taxonomy" id="172846"/>
    <lineage>
        <taxon>Eukaryota</taxon>
        <taxon>Metazoa</taxon>
        <taxon>Ecdysozoa</taxon>
        <taxon>Arthropoda</taxon>
        <taxon>Chelicerata</taxon>
        <taxon>Arachnida</taxon>
        <taxon>Araneae</taxon>
        <taxon>Araneomorphae</taxon>
        <taxon>Entelegynae</taxon>
        <taxon>Araneoidea</taxon>
        <taxon>Araneidae</taxon>
        <taxon>Caerostris</taxon>
    </lineage>
</organism>
<sequence length="75" mass="8414">MRAEDYPNTMEENKSLKTLTHSTYFSVGPTEIAQLTSQGFVSGAACLSIWDNEWGKGFEGDQQKRDGKNLLLRLC</sequence>
<accession>A0AAV4MGE2</accession>
<dbReference type="EMBL" id="BPLR01019719">
    <property type="protein sequence ID" value="GIX71091.1"/>
    <property type="molecule type" value="Genomic_DNA"/>
</dbReference>
<protein>
    <submittedName>
        <fullName evidence="1">Uncharacterized protein</fullName>
    </submittedName>
</protein>
<evidence type="ECO:0000313" key="2">
    <source>
        <dbReference type="Proteomes" id="UP001054945"/>
    </source>
</evidence>
<name>A0AAV4MGE2_CAEEX</name>